<evidence type="ECO:0000256" key="1">
    <source>
        <dbReference type="ARBA" id="ARBA00004571"/>
    </source>
</evidence>
<keyword evidence="5 10" id="KW-0812">Transmembrane</keyword>
<feature type="compositionally biased region" description="Polar residues" evidence="12">
    <location>
        <begin position="112"/>
        <end position="131"/>
    </location>
</feature>
<name>A0ABV7FR34_9ALTE</name>
<keyword evidence="13" id="KW-0732">Signal</keyword>
<feature type="domain" description="Secretin/TonB short N-terminal" evidence="14">
    <location>
        <begin position="56"/>
        <end position="107"/>
    </location>
</feature>
<comment type="caution">
    <text evidence="15">The sequence shown here is derived from an EMBL/GenBank/DDBJ whole genome shotgun (WGS) entry which is preliminary data.</text>
</comment>
<dbReference type="InterPro" id="IPR000531">
    <property type="entry name" value="Beta-barrel_TonB"/>
</dbReference>
<evidence type="ECO:0000256" key="3">
    <source>
        <dbReference type="ARBA" id="ARBA00022452"/>
    </source>
</evidence>
<keyword evidence="7 11" id="KW-0798">TonB box</keyword>
<dbReference type="Gene3D" id="2.170.130.10">
    <property type="entry name" value="TonB-dependent receptor, plug domain"/>
    <property type="match status" value="1"/>
</dbReference>
<feature type="signal peptide" evidence="13">
    <location>
        <begin position="1"/>
        <end position="22"/>
    </location>
</feature>
<evidence type="ECO:0000259" key="14">
    <source>
        <dbReference type="SMART" id="SM00965"/>
    </source>
</evidence>
<dbReference type="InterPro" id="IPR037066">
    <property type="entry name" value="Plug_dom_sf"/>
</dbReference>
<proteinExistence type="inferred from homology"/>
<dbReference type="Gene3D" id="3.55.50.30">
    <property type="match status" value="1"/>
</dbReference>
<evidence type="ECO:0000256" key="2">
    <source>
        <dbReference type="ARBA" id="ARBA00022448"/>
    </source>
</evidence>
<keyword evidence="9 10" id="KW-0998">Cell outer membrane</keyword>
<evidence type="ECO:0000256" key="12">
    <source>
        <dbReference type="SAM" id="MobiDB-lite"/>
    </source>
</evidence>
<evidence type="ECO:0000256" key="7">
    <source>
        <dbReference type="ARBA" id="ARBA00023077"/>
    </source>
</evidence>
<dbReference type="SUPFAM" id="SSF56935">
    <property type="entry name" value="Porins"/>
    <property type="match status" value="1"/>
</dbReference>
<dbReference type="PANTHER" id="PTHR47234">
    <property type="match status" value="1"/>
</dbReference>
<feature type="compositionally biased region" description="Basic and acidic residues" evidence="12">
    <location>
        <begin position="132"/>
        <end position="144"/>
    </location>
</feature>
<gene>
    <name evidence="15" type="ORF">ACFOHL_07060</name>
</gene>
<feature type="chain" id="PRO_5045730429" evidence="13">
    <location>
        <begin position="23"/>
        <end position="1086"/>
    </location>
</feature>
<keyword evidence="16" id="KW-1185">Reference proteome</keyword>
<dbReference type="InterPro" id="IPR012910">
    <property type="entry name" value="Plug_dom"/>
</dbReference>
<evidence type="ECO:0000256" key="5">
    <source>
        <dbReference type="ARBA" id="ARBA00022692"/>
    </source>
</evidence>
<comment type="similarity">
    <text evidence="10 11">Belongs to the TonB-dependent receptor family.</text>
</comment>
<keyword evidence="4" id="KW-0406">Ion transport</keyword>
<feature type="region of interest" description="Disordered" evidence="12">
    <location>
        <begin position="112"/>
        <end position="146"/>
    </location>
</feature>
<dbReference type="PROSITE" id="PS52016">
    <property type="entry name" value="TONB_DEPENDENT_REC_3"/>
    <property type="match status" value="1"/>
</dbReference>
<dbReference type="SMART" id="SM00965">
    <property type="entry name" value="STN"/>
    <property type="match status" value="1"/>
</dbReference>
<evidence type="ECO:0000256" key="10">
    <source>
        <dbReference type="PROSITE-ProRule" id="PRU01360"/>
    </source>
</evidence>
<dbReference type="Pfam" id="PF00593">
    <property type="entry name" value="TonB_dep_Rec_b-barrel"/>
    <property type="match status" value="1"/>
</dbReference>
<evidence type="ECO:0000256" key="13">
    <source>
        <dbReference type="SAM" id="SignalP"/>
    </source>
</evidence>
<keyword evidence="8 10" id="KW-0472">Membrane</keyword>
<comment type="subcellular location">
    <subcellularLocation>
        <location evidence="1 10">Cell outer membrane</location>
        <topology evidence="1 10">Multi-pass membrane protein</topology>
    </subcellularLocation>
</comment>
<dbReference type="EMBL" id="JBHRSW010000010">
    <property type="protein sequence ID" value="MFC3121375.1"/>
    <property type="molecule type" value="Genomic_DNA"/>
</dbReference>
<dbReference type="PANTHER" id="PTHR47234:SF2">
    <property type="entry name" value="TONB-DEPENDENT RECEPTOR"/>
    <property type="match status" value="1"/>
</dbReference>
<dbReference type="InterPro" id="IPR036942">
    <property type="entry name" value="Beta-barrel_TonB_sf"/>
</dbReference>
<dbReference type="Gene3D" id="2.40.170.20">
    <property type="entry name" value="TonB-dependent receptor, beta-barrel domain"/>
    <property type="match status" value="1"/>
</dbReference>
<dbReference type="Proteomes" id="UP001595478">
    <property type="component" value="Unassembled WGS sequence"/>
</dbReference>
<accession>A0ABV7FR34</accession>
<keyword evidence="2 10" id="KW-0813">Transport</keyword>
<dbReference type="RefSeq" id="WP_376919514.1">
    <property type="nucleotide sequence ID" value="NZ_JBHRSW010000010.1"/>
</dbReference>
<organism evidence="15 16">
    <name type="scientific">Agaribacter flavus</name>
    <dbReference type="NCBI Taxonomy" id="1902781"/>
    <lineage>
        <taxon>Bacteria</taxon>
        <taxon>Pseudomonadati</taxon>
        <taxon>Pseudomonadota</taxon>
        <taxon>Gammaproteobacteria</taxon>
        <taxon>Alteromonadales</taxon>
        <taxon>Alteromonadaceae</taxon>
        <taxon>Agaribacter</taxon>
    </lineage>
</organism>
<keyword evidence="6" id="KW-0408">Iron</keyword>
<dbReference type="InterPro" id="IPR011662">
    <property type="entry name" value="Secretin/TonB_short_N"/>
</dbReference>
<evidence type="ECO:0000256" key="9">
    <source>
        <dbReference type="ARBA" id="ARBA00023237"/>
    </source>
</evidence>
<keyword evidence="15" id="KW-0675">Receptor</keyword>
<dbReference type="Pfam" id="PF07715">
    <property type="entry name" value="Plug"/>
    <property type="match status" value="1"/>
</dbReference>
<evidence type="ECO:0000313" key="16">
    <source>
        <dbReference type="Proteomes" id="UP001595478"/>
    </source>
</evidence>
<reference evidence="16" key="1">
    <citation type="journal article" date="2019" name="Int. J. Syst. Evol. Microbiol.">
        <title>The Global Catalogue of Microorganisms (GCM) 10K type strain sequencing project: providing services to taxonomists for standard genome sequencing and annotation.</title>
        <authorList>
            <consortium name="The Broad Institute Genomics Platform"/>
            <consortium name="The Broad Institute Genome Sequencing Center for Infectious Disease"/>
            <person name="Wu L."/>
            <person name="Ma J."/>
        </authorList>
    </citation>
    <scope>NUCLEOTIDE SEQUENCE [LARGE SCALE GENOMIC DNA]</scope>
    <source>
        <strain evidence="16">KCTC 52473</strain>
    </source>
</reference>
<evidence type="ECO:0000256" key="11">
    <source>
        <dbReference type="RuleBase" id="RU003357"/>
    </source>
</evidence>
<evidence type="ECO:0000256" key="4">
    <source>
        <dbReference type="ARBA" id="ARBA00022496"/>
    </source>
</evidence>
<protein>
    <submittedName>
        <fullName evidence="15">TonB-dependent receptor domain-containing protein</fullName>
    </submittedName>
</protein>
<keyword evidence="3 10" id="KW-1134">Transmembrane beta strand</keyword>
<keyword evidence="4" id="KW-0410">Iron transport</keyword>
<evidence type="ECO:0000256" key="6">
    <source>
        <dbReference type="ARBA" id="ARBA00023004"/>
    </source>
</evidence>
<evidence type="ECO:0000313" key="15">
    <source>
        <dbReference type="EMBL" id="MFC3121375.1"/>
    </source>
</evidence>
<dbReference type="InterPro" id="IPR039426">
    <property type="entry name" value="TonB-dep_rcpt-like"/>
</dbReference>
<evidence type="ECO:0000256" key="8">
    <source>
        <dbReference type="ARBA" id="ARBA00023136"/>
    </source>
</evidence>
<sequence>MRRLCSSLILLYVSINMQWVNAKQSEPEKAETKLELNLEEQSLTQALIQLGQQANLTILFSTQDTSQFSAPSIQGKYTLESILQSLLVNSSLHYTFVERDIIAIGRQSELPLSTASSESSTNNLPLQTRTTTAREESLSREQKLDSGNATLAQSIIQGRGDSIERIVITGSKLKRSGKSTNVPVTLVNDAYLSINSPNSLASTLLTLPALSPSGFSGVNTQSQTSGGAGLEFLNLRGLGTDRTLVLVNGKRHVGARRGSPAVDINSIPEQLIERIEISTGGASAVYGADAVAGVVNIILKDKLDGQQIEIMASSSSRKDAHQSKVSFLKGDAFFNNKLHATISASYEKSDGLSAQDRSFTNDGLNFIRNPASAEQNDAAPTLIHRSDIRFNTHAVTGSFEIGDQLFIFSEDGQSFRPFDFGEIGKQGDRQIGGDGVLFSQYDNLRLPIERHLVTSMFDYEFDSTTRIYADLKYASVNGQQASQPTFDPLNRGNISLSLDNPFISPNLRQQLLTVADFSLDDKLLVNRVHTEFGRRQSRNDRHTFQSNIGMQGELNSNWQYEIYATFGRSKENTLSLNSQTNARFFDSIDAIFDEQTGEIVCRDLRARMSGCQALNIIGINQASREAIEYSRTDVNSSETLRQTSAGLSLTGVLAELPAGSLNLALGSEYRKEFSRRDSSQLQASGDSFLPPVPSNEGQYEVFEAYAEAKLPIVSNQPYINNLALEGAVRLSNYNTSGGNTTWHGILNYAPKASSRFRITRSKAARAPNIAELFEAQDSGFSSVTDPCSEDFRDDTLTRRNNCDALGLPASLDGRNSISKQIIFEGNAQLKPEESDTWTAGLVYTPAKFPNLSFTADYWQVDITRSIDTFSPQTIVDRCVDDNTLVEENVFCSFITRDENTQAISTITTKQLNIGEISARGVDLDLHYSIDLASSLLSLPGLLQTRVFGTYLDKLQEKPEDSGSTSEPNLAGTLGYPRWQANSLTEYKYKSLTFAWQAQFIGSAYIDPFLKGRDDNFIDLPHTGTKLFHDFMFNYEINDSLDVRLLINNAFDNIPPRRGLFINQGRGLSGIYRNTGAHYSIGLTYRS</sequence>